<dbReference type="EMBL" id="WIGN01000015">
    <property type="protein sequence ID" value="KAF6818424.1"/>
    <property type="molecule type" value="Genomic_DNA"/>
</dbReference>
<evidence type="ECO:0000313" key="2">
    <source>
        <dbReference type="Proteomes" id="UP000652219"/>
    </source>
</evidence>
<reference evidence="1 2" key="1">
    <citation type="journal article" date="2020" name="Phytopathology">
        <title>Genome Sequence Resources of Colletotrichum truncatum, C. plurivorum, C. musicola, and C. sojae: Four Species Pathogenic to Soybean (Glycine max).</title>
        <authorList>
            <person name="Rogerio F."/>
            <person name="Boufleur T.R."/>
            <person name="Ciampi-Guillardi M."/>
            <person name="Sukno S.A."/>
            <person name="Thon M.R."/>
            <person name="Massola Junior N.S."/>
            <person name="Baroncelli R."/>
        </authorList>
    </citation>
    <scope>NUCLEOTIDE SEQUENCE [LARGE SCALE GENOMIC DNA]</scope>
    <source>
        <strain evidence="1 2">LFN0009</strain>
    </source>
</reference>
<evidence type="ECO:0000313" key="1">
    <source>
        <dbReference type="EMBL" id="KAF6818424.1"/>
    </source>
</evidence>
<dbReference type="AlphaFoldDB" id="A0A8H6JSA1"/>
<name>A0A8H6JSA1_9PEZI</name>
<gene>
    <name evidence="1" type="ORF">CSOJ01_01804</name>
</gene>
<sequence>MPTWMPELRTSPCWINGARTPG</sequence>
<keyword evidence="2" id="KW-1185">Reference proteome</keyword>
<accession>A0A8H6JSA1</accession>
<organism evidence="1 2">
    <name type="scientific">Colletotrichum sojae</name>
    <dbReference type="NCBI Taxonomy" id="2175907"/>
    <lineage>
        <taxon>Eukaryota</taxon>
        <taxon>Fungi</taxon>
        <taxon>Dikarya</taxon>
        <taxon>Ascomycota</taxon>
        <taxon>Pezizomycotina</taxon>
        <taxon>Sordariomycetes</taxon>
        <taxon>Hypocreomycetidae</taxon>
        <taxon>Glomerellales</taxon>
        <taxon>Glomerellaceae</taxon>
        <taxon>Colletotrichum</taxon>
        <taxon>Colletotrichum orchidearum species complex</taxon>
    </lineage>
</organism>
<dbReference type="Proteomes" id="UP000652219">
    <property type="component" value="Unassembled WGS sequence"/>
</dbReference>
<proteinExistence type="predicted"/>
<protein>
    <submittedName>
        <fullName evidence="1">Uncharacterized protein</fullName>
    </submittedName>
</protein>
<comment type="caution">
    <text evidence="1">The sequence shown here is derived from an EMBL/GenBank/DDBJ whole genome shotgun (WGS) entry which is preliminary data.</text>
</comment>